<evidence type="ECO:0000256" key="1">
    <source>
        <dbReference type="SAM" id="MobiDB-lite"/>
    </source>
</evidence>
<protein>
    <submittedName>
        <fullName evidence="2">Uncharacterized protein</fullName>
    </submittedName>
</protein>
<dbReference type="Proteomes" id="UP000799537">
    <property type="component" value="Unassembled WGS sequence"/>
</dbReference>
<evidence type="ECO:0000313" key="2">
    <source>
        <dbReference type="EMBL" id="KAF2170435.1"/>
    </source>
</evidence>
<reference evidence="2" key="1">
    <citation type="journal article" date="2020" name="Stud. Mycol.">
        <title>101 Dothideomycetes genomes: a test case for predicting lifestyles and emergence of pathogens.</title>
        <authorList>
            <person name="Haridas S."/>
            <person name="Albert R."/>
            <person name="Binder M."/>
            <person name="Bloem J."/>
            <person name="Labutti K."/>
            <person name="Salamov A."/>
            <person name="Andreopoulos B."/>
            <person name="Baker S."/>
            <person name="Barry K."/>
            <person name="Bills G."/>
            <person name="Bluhm B."/>
            <person name="Cannon C."/>
            <person name="Castanera R."/>
            <person name="Culley D."/>
            <person name="Daum C."/>
            <person name="Ezra D."/>
            <person name="Gonzalez J."/>
            <person name="Henrissat B."/>
            <person name="Kuo A."/>
            <person name="Liang C."/>
            <person name="Lipzen A."/>
            <person name="Lutzoni F."/>
            <person name="Magnuson J."/>
            <person name="Mondo S."/>
            <person name="Nolan M."/>
            <person name="Ohm R."/>
            <person name="Pangilinan J."/>
            <person name="Park H.-J."/>
            <person name="Ramirez L."/>
            <person name="Alfaro M."/>
            <person name="Sun H."/>
            <person name="Tritt A."/>
            <person name="Yoshinaga Y."/>
            <person name="Zwiers L.-H."/>
            <person name="Turgeon B."/>
            <person name="Goodwin S."/>
            <person name="Spatafora J."/>
            <person name="Crous P."/>
            <person name="Grigoriev I."/>
        </authorList>
    </citation>
    <scope>NUCLEOTIDE SEQUENCE</scope>
    <source>
        <strain evidence="2">ATCC 36951</strain>
    </source>
</reference>
<dbReference type="EMBL" id="ML993585">
    <property type="protein sequence ID" value="KAF2170435.1"/>
    <property type="molecule type" value="Genomic_DNA"/>
</dbReference>
<feature type="region of interest" description="Disordered" evidence="1">
    <location>
        <begin position="1"/>
        <end position="34"/>
    </location>
</feature>
<gene>
    <name evidence="2" type="ORF">M409DRAFT_19256</name>
</gene>
<proteinExistence type="predicted"/>
<sequence>MNNTTWSGGPPPPGQMPPQQTPDPAPQYGQGPSGYNIQQFKVLEDSIRAAQTNQVLYEISRLETKHRFSLSEKPAIEIRRSKTEPPLGTVRAHRTSQDVDLTIHGRATTIKLEPLMEEKWCYTSVSGPSTTFWWSEGNGLGADEDDGLDLNEEDHLGLDDEVGLGLDDKDDGLGLDDGDGESDTLTLKDAKKGGRFIAQMKHDILTIQTPGLGQAMTDEIMISAVGMREAIKLKRKQEKAALKLIVKAAGLG</sequence>
<feature type="compositionally biased region" description="Pro residues" evidence="1">
    <location>
        <begin position="9"/>
        <end position="25"/>
    </location>
</feature>
<organism evidence="2 3">
    <name type="scientific">Zasmidium cellare ATCC 36951</name>
    <dbReference type="NCBI Taxonomy" id="1080233"/>
    <lineage>
        <taxon>Eukaryota</taxon>
        <taxon>Fungi</taxon>
        <taxon>Dikarya</taxon>
        <taxon>Ascomycota</taxon>
        <taxon>Pezizomycotina</taxon>
        <taxon>Dothideomycetes</taxon>
        <taxon>Dothideomycetidae</taxon>
        <taxon>Mycosphaerellales</taxon>
        <taxon>Mycosphaerellaceae</taxon>
        <taxon>Zasmidium</taxon>
    </lineage>
</organism>
<accession>A0A6A6CTQ8</accession>
<dbReference type="RefSeq" id="XP_033671324.1">
    <property type="nucleotide sequence ID" value="XM_033804850.1"/>
</dbReference>
<keyword evidence="3" id="KW-1185">Reference proteome</keyword>
<name>A0A6A6CTQ8_ZASCE</name>
<evidence type="ECO:0000313" key="3">
    <source>
        <dbReference type="Proteomes" id="UP000799537"/>
    </source>
</evidence>
<dbReference type="AlphaFoldDB" id="A0A6A6CTQ8"/>
<dbReference type="GeneID" id="54558122"/>